<dbReference type="GO" id="GO:0003682">
    <property type="term" value="F:chromatin binding"/>
    <property type="evidence" value="ECO:0007669"/>
    <property type="project" value="InterPro"/>
</dbReference>
<evidence type="ECO:0000313" key="4">
    <source>
        <dbReference type="Proteomes" id="UP001303889"/>
    </source>
</evidence>
<proteinExistence type="predicted"/>
<dbReference type="EMBL" id="MU855542">
    <property type="protein sequence ID" value="KAK3901962.1"/>
    <property type="molecule type" value="Genomic_DNA"/>
</dbReference>
<reference evidence="3" key="1">
    <citation type="journal article" date="2023" name="Mol. Phylogenet. Evol.">
        <title>Genome-scale phylogeny and comparative genomics of the fungal order Sordariales.</title>
        <authorList>
            <person name="Hensen N."/>
            <person name="Bonometti L."/>
            <person name="Westerberg I."/>
            <person name="Brannstrom I.O."/>
            <person name="Guillou S."/>
            <person name="Cros-Aarteil S."/>
            <person name="Calhoun S."/>
            <person name="Haridas S."/>
            <person name="Kuo A."/>
            <person name="Mondo S."/>
            <person name="Pangilinan J."/>
            <person name="Riley R."/>
            <person name="LaButti K."/>
            <person name="Andreopoulos B."/>
            <person name="Lipzen A."/>
            <person name="Chen C."/>
            <person name="Yan M."/>
            <person name="Daum C."/>
            <person name="Ng V."/>
            <person name="Clum A."/>
            <person name="Steindorff A."/>
            <person name="Ohm R.A."/>
            <person name="Martin F."/>
            <person name="Silar P."/>
            <person name="Natvig D.O."/>
            <person name="Lalanne C."/>
            <person name="Gautier V."/>
            <person name="Ament-Velasquez S.L."/>
            <person name="Kruys A."/>
            <person name="Hutchinson M.I."/>
            <person name="Powell A.J."/>
            <person name="Barry K."/>
            <person name="Miller A.N."/>
            <person name="Grigoriev I.V."/>
            <person name="Debuchy R."/>
            <person name="Gladieux P."/>
            <person name="Hiltunen Thoren M."/>
            <person name="Johannesson H."/>
        </authorList>
    </citation>
    <scope>NUCLEOTIDE SEQUENCE</scope>
    <source>
        <strain evidence="3">CBS 103.79</strain>
    </source>
</reference>
<evidence type="ECO:0000259" key="2">
    <source>
        <dbReference type="PROSITE" id="PS51038"/>
    </source>
</evidence>
<feature type="region of interest" description="Disordered" evidence="1">
    <location>
        <begin position="211"/>
        <end position="230"/>
    </location>
</feature>
<name>A0AAN6ML05_9PEZI</name>
<accession>A0AAN6ML05</accession>
<dbReference type="PROSITE" id="PS51038">
    <property type="entry name" value="BAH"/>
    <property type="match status" value="1"/>
</dbReference>
<dbReference type="SMART" id="SM00439">
    <property type="entry name" value="BAH"/>
    <property type="match status" value="1"/>
</dbReference>
<comment type="caution">
    <text evidence="3">The sequence shown here is derived from an EMBL/GenBank/DDBJ whole genome shotgun (WGS) entry which is preliminary data.</text>
</comment>
<reference evidence="3" key="2">
    <citation type="submission" date="2023-05" db="EMBL/GenBank/DDBJ databases">
        <authorList>
            <consortium name="Lawrence Berkeley National Laboratory"/>
            <person name="Steindorff A."/>
            <person name="Hensen N."/>
            <person name="Bonometti L."/>
            <person name="Westerberg I."/>
            <person name="Brannstrom I.O."/>
            <person name="Guillou S."/>
            <person name="Cros-Aarteil S."/>
            <person name="Calhoun S."/>
            <person name="Haridas S."/>
            <person name="Kuo A."/>
            <person name="Mondo S."/>
            <person name="Pangilinan J."/>
            <person name="Riley R."/>
            <person name="Labutti K."/>
            <person name="Andreopoulos B."/>
            <person name="Lipzen A."/>
            <person name="Chen C."/>
            <person name="Yanf M."/>
            <person name="Daum C."/>
            <person name="Ng V."/>
            <person name="Clum A."/>
            <person name="Ohm R."/>
            <person name="Martin F."/>
            <person name="Silar P."/>
            <person name="Natvig D."/>
            <person name="Lalanne C."/>
            <person name="Gautier V."/>
            <person name="Ament-Velasquez S.L."/>
            <person name="Kruys A."/>
            <person name="Hutchinson M.I."/>
            <person name="Powell A.J."/>
            <person name="Barry K."/>
            <person name="Miller A.N."/>
            <person name="Grigoriev I.V."/>
            <person name="Debuchy R."/>
            <person name="Gladieux P."/>
            <person name="Thoren M.H."/>
            <person name="Johannesson H."/>
        </authorList>
    </citation>
    <scope>NUCLEOTIDE SEQUENCE</scope>
    <source>
        <strain evidence="3">CBS 103.79</strain>
    </source>
</reference>
<dbReference type="CDD" id="cd04370">
    <property type="entry name" value="BAH"/>
    <property type="match status" value="1"/>
</dbReference>
<dbReference type="InterPro" id="IPR001025">
    <property type="entry name" value="BAH_dom"/>
</dbReference>
<keyword evidence="4" id="KW-1185">Reference proteome</keyword>
<feature type="domain" description="BAH" evidence="2">
    <location>
        <begin position="77"/>
        <end position="206"/>
    </location>
</feature>
<evidence type="ECO:0000313" key="3">
    <source>
        <dbReference type="EMBL" id="KAK3901962.1"/>
    </source>
</evidence>
<dbReference type="InterPro" id="IPR043151">
    <property type="entry name" value="BAH_sf"/>
</dbReference>
<gene>
    <name evidence="3" type="ORF">C8A05DRAFT_44509</name>
</gene>
<dbReference type="Pfam" id="PF01426">
    <property type="entry name" value="BAH"/>
    <property type="match status" value="1"/>
</dbReference>
<protein>
    <recommendedName>
        <fullName evidence="2">BAH domain-containing protein</fullName>
    </recommendedName>
</protein>
<dbReference type="AlphaFoldDB" id="A0AAN6ML05"/>
<dbReference type="Proteomes" id="UP001303889">
    <property type="component" value="Unassembled WGS sequence"/>
</dbReference>
<organism evidence="3 4">
    <name type="scientific">Staphylotrichum tortipilum</name>
    <dbReference type="NCBI Taxonomy" id="2831512"/>
    <lineage>
        <taxon>Eukaryota</taxon>
        <taxon>Fungi</taxon>
        <taxon>Dikarya</taxon>
        <taxon>Ascomycota</taxon>
        <taxon>Pezizomycotina</taxon>
        <taxon>Sordariomycetes</taxon>
        <taxon>Sordariomycetidae</taxon>
        <taxon>Sordariales</taxon>
        <taxon>Chaetomiaceae</taxon>
        <taxon>Staphylotrichum</taxon>
    </lineage>
</organism>
<evidence type="ECO:0000256" key="1">
    <source>
        <dbReference type="SAM" id="MobiDB-lite"/>
    </source>
</evidence>
<sequence length="230" mass="26907">MTECPFTITFIDPNRKGHQRTKDDSECAARRSRWQRSPFEPWGNFNTYDTMDLSYQVNPPESWTEMTRYGRFDLGGEKYSLGNFVYVANDRSIAQQKVTDRDDWVAYILEIRASDADHVYARIYWMYRPNELPPGTYDGTRIARGRQSYHGTDELIASNHMDIIDVFTITSKATVEQWDEGSEEIKRNLYWRQAYDVRTRELSVQTRPSLRTTCGATPRRTRTGRSLDVA</sequence>
<dbReference type="PANTHER" id="PTHR46364">
    <property type="entry name" value="OS08G0421900 PROTEIN"/>
    <property type="match status" value="1"/>
</dbReference>
<dbReference type="Gene3D" id="2.30.30.490">
    <property type="match status" value="1"/>
</dbReference>